<dbReference type="FunFam" id="1.25.40.10:FF:002148">
    <property type="entry name" value="Pentatricopeptide repeat-containing protein At2g29760, chloroplastic"/>
    <property type="match status" value="1"/>
</dbReference>
<dbReference type="Pfam" id="PF01535">
    <property type="entry name" value="PPR"/>
    <property type="match status" value="3"/>
</dbReference>
<evidence type="ECO:0000259" key="4">
    <source>
        <dbReference type="Pfam" id="PF14432"/>
    </source>
</evidence>
<evidence type="ECO:0000313" key="6">
    <source>
        <dbReference type="Proteomes" id="UP001229421"/>
    </source>
</evidence>
<feature type="repeat" description="PPR" evidence="3">
    <location>
        <begin position="1305"/>
        <end position="1339"/>
    </location>
</feature>
<dbReference type="NCBIfam" id="TIGR00756">
    <property type="entry name" value="PPR"/>
    <property type="match status" value="5"/>
</dbReference>
<name>A0AAD8JVR9_TARER</name>
<comment type="similarity">
    <text evidence="1">Belongs to the PPR family. PCMP-H subfamily.</text>
</comment>
<dbReference type="InterPro" id="IPR002885">
    <property type="entry name" value="PPR_rpt"/>
</dbReference>
<dbReference type="PANTHER" id="PTHR47926">
    <property type="entry name" value="PENTATRICOPEPTIDE REPEAT-CONTAINING PROTEIN"/>
    <property type="match status" value="1"/>
</dbReference>
<reference evidence="5" key="1">
    <citation type="journal article" date="2023" name="bioRxiv">
        <title>Improved chromosome-level genome assembly for marigold (Tagetes erecta).</title>
        <authorList>
            <person name="Jiang F."/>
            <person name="Yuan L."/>
            <person name="Wang S."/>
            <person name="Wang H."/>
            <person name="Xu D."/>
            <person name="Wang A."/>
            <person name="Fan W."/>
        </authorList>
    </citation>
    <scope>NUCLEOTIDE SEQUENCE</scope>
    <source>
        <strain evidence="5">WSJ</strain>
        <tissue evidence="5">Leaf</tissue>
    </source>
</reference>
<dbReference type="Pfam" id="PF20430">
    <property type="entry name" value="Eplus_motif"/>
    <property type="match status" value="1"/>
</dbReference>
<dbReference type="Gene3D" id="1.25.40.10">
    <property type="entry name" value="Tetratricopeptide repeat domain"/>
    <property type="match status" value="3"/>
</dbReference>
<proteinExistence type="inferred from homology"/>
<evidence type="ECO:0000256" key="1">
    <source>
        <dbReference type="ARBA" id="ARBA00006643"/>
    </source>
</evidence>
<dbReference type="InterPro" id="IPR046849">
    <property type="entry name" value="E2_motif"/>
</dbReference>
<dbReference type="Pfam" id="PF20431">
    <property type="entry name" value="E_motif"/>
    <property type="match status" value="1"/>
</dbReference>
<dbReference type="PROSITE" id="PS51375">
    <property type="entry name" value="PPR"/>
    <property type="match status" value="5"/>
</dbReference>
<evidence type="ECO:0000313" key="5">
    <source>
        <dbReference type="EMBL" id="KAK1411744.1"/>
    </source>
</evidence>
<gene>
    <name evidence="5" type="ORF">QVD17_32443</name>
</gene>
<feature type="domain" description="DYW" evidence="4">
    <location>
        <begin position="1520"/>
        <end position="1612"/>
    </location>
</feature>
<dbReference type="PANTHER" id="PTHR47926:SF373">
    <property type="entry name" value="TETRATRICOPEPTIDE-LIKE HELICAL DOMAIN SUPERFAMILY, DYW DOMAIN-CONTAINING PROTEIN"/>
    <property type="match status" value="1"/>
</dbReference>
<sequence length="1612" mass="182563">MADAIDFSKTRRIVLLIDLNPLLESPNPNYITSILTTSKILTSFNSLSSSLFSFKFFFSSLSPLHSATTLHRILPNHPSFSLLFNSPSQTLDSLSHTLNSISHSQFTSSSSTSCLHTATSLIQLAHDYDWDSDFQDLSGKSYPMSLPSNLIILLSPVCTSLAEFMSVDVNNTCVRDYRGMFRECFTAVNDTFNSKDIHFCWVDVRSHAQECEINESDQHSVFIRNEISKFGWGFCSAQFIILGSALVSFGLIYPNIGVSSKLLDSCRLHNRIRGQLKLEILDVTGKPLECKCCDLELLHLKVSSKPRSNGITKTHEVGSSTLNAFLASFNDDIMKLRVTSVQKHTKYDHLENCSFDSILVHSAKSGKKGKEGLDSIFADRVYELLAGEKSELFGKHSVPTWQIFLSFLYKEGYWALLSLSNSKGDLYMGVLKPFTIHSAILLIIDNNQNLIQMPYGTNVLMNEIASQGDIDHQKGVSPLGKYAHVSDGKRRKMKKHTYRDLTWSSFCKAAYGFLDVDLAEVYFAYGIKMSKKLKFLKCWMKEVKNYNISINNMPCQMGPDSNQHKEIDIDKNLAASYQEKDEPLSMQLCSDQSRMQDDDALVSCSENSESFFSNLPKKIQHGVESPGVDLKILAERLVNSSICWLHKKHETMDNLEESCTMQVAEIFKLLLREPQDLKEHKDHSPSSTSEYLVREYELQILLRLEILQSEYAGSIKGFMKIKLVKQICSLLEIIQYLVEGGFHGDLSLYDYVERTIKSRYSENLGDVINKIYDQMDLLPFGEENEDQALMFNSEDSNQSWRGKHERNDMSTSKIIQDSFSVEDESCHLLEKVNMSHQGQTKEDHARMLNEAREKRERARRFVSFTSRMPDLQRVWAPKQSKLVKVKPEPKRKKQMRVGYSSVVCETPLIANKPSSPSRQNCAKSVSKALFQDDRPLCLYHVTQTLCDADLEQSLLRYSKRERDECINMMLVREELCVKILDKCPEIQQLRKIHGRLIVAANLASASHIALKLMKAYSESRQIAVTRQLFDEIPQKDVVFFNVMIRSYVNNKHYERALDMYRSMLKLDIAPDHFTLPQILKACSGSENLWVGLQAHVAVFKKALHSNLYVGNGLITMYGKCNRLLDARQVFDEMLYRDVVSYNSLVAAYAQNQLFRDALEVCRTMMQSCSVKPNAGTMASLSPAVTSSDNLKLMMDMFISYGQDSLVSWNVMIAAYVNNSMPADAVNLYLQMESYRIDPDSVTIASVLPACGDLSALSLGRKIHEYVKRKRLVPNLTLENALIDMYAKCGSLNDARKVFDEMQTRDVVSWTCMVSAYGMTGDGQTAVTMFSDMQHSGLTPDSISFVPVLSACSHAGLLDQGKQIFKLMSDEYNIVPRLEHLACMVDLLGRSGRINEAYEFIKCMKVKPNDRIWGALLSACKVHSNMDIGLVAADHLFESVPEQAGYYVLLSNIYAKAGRWKDVGTIRSMMKVKGVKKEPGVSNVELNNQVHSFLAGDQSHPQSKEIYEELDVIVGKMRELGYVPETDSALHDIEDEDKGNHLAVHSEKLAIVFVIINTEAFTPIRITKNLRVCEDCHTAAKLISKIVERDIILRDTNRFHHFKNGFCSCGDYW</sequence>
<dbReference type="InterPro" id="IPR046960">
    <property type="entry name" value="PPR_At4g14850-like_plant"/>
</dbReference>
<feature type="repeat" description="PPR" evidence="3">
    <location>
        <begin position="1137"/>
        <end position="1172"/>
    </location>
</feature>
<evidence type="ECO:0000256" key="2">
    <source>
        <dbReference type="ARBA" id="ARBA00022737"/>
    </source>
</evidence>
<feature type="repeat" description="PPR" evidence="3">
    <location>
        <begin position="1036"/>
        <end position="1070"/>
    </location>
</feature>
<feature type="repeat" description="PPR" evidence="3">
    <location>
        <begin position="1204"/>
        <end position="1238"/>
    </location>
</feature>
<keyword evidence="2" id="KW-0677">Repeat</keyword>
<dbReference type="FunFam" id="1.25.40.10:FF:000344">
    <property type="entry name" value="Pentatricopeptide repeat-containing protein"/>
    <property type="match status" value="1"/>
</dbReference>
<keyword evidence="6" id="KW-1185">Reference proteome</keyword>
<dbReference type="InterPro" id="IPR011990">
    <property type="entry name" value="TPR-like_helical_dom_sf"/>
</dbReference>
<dbReference type="InterPro" id="IPR046848">
    <property type="entry name" value="E_motif"/>
</dbReference>
<accession>A0AAD8JVR9</accession>
<dbReference type="Proteomes" id="UP001229421">
    <property type="component" value="Unassembled WGS sequence"/>
</dbReference>
<evidence type="ECO:0000256" key="3">
    <source>
        <dbReference type="PROSITE-ProRule" id="PRU00708"/>
    </source>
</evidence>
<dbReference type="InterPro" id="IPR032867">
    <property type="entry name" value="DYW_dom"/>
</dbReference>
<comment type="caution">
    <text evidence="5">The sequence shown here is derived from an EMBL/GenBank/DDBJ whole genome shotgun (WGS) entry which is preliminary data.</text>
</comment>
<dbReference type="Pfam" id="PF14432">
    <property type="entry name" value="DYW_deaminase"/>
    <property type="match status" value="1"/>
</dbReference>
<protein>
    <recommendedName>
        <fullName evidence="4">DYW domain-containing protein</fullName>
    </recommendedName>
</protein>
<dbReference type="Pfam" id="PF13041">
    <property type="entry name" value="PPR_2"/>
    <property type="match status" value="3"/>
</dbReference>
<dbReference type="GO" id="GO:0009451">
    <property type="term" value="P:RNA modification"/>
    <property type="evidence" value="ECO:0007669"/>
    <property type="project" value="InterPro"/>
</dbReference>
<organism evidence="5 6">
    <name type="scientific">Tagetes erecta</name>
    <name type="common">African marigold</name>
    <dbReference type="NCBI Taxonomy" id="13708"/>
    <lineage>
        <taxon>Eukaryota</taxon>
        <taxon>Viridiplantae</taxon>
        <taxon>Streptophyta</taxon>
        <taxon>Embryophyta</taxon>
        <taxon>Tracheophyta</taxon>
        <taxon>Spermatophyta</taxon>
        <taxon>Magnoliopsida</taxon>
        <taxon>eudicotyledons</taxon>
        <taxon>Gunneridae</taxon>
        <taxon>Pentapetalae</taxon>
        <taxon>asterids</taxon>
        <taxon>campanulids</taxon>
        <taxon>Asterales</taxon>
        <taxon>Asteraceae</taxon>
        <taxon>Asteroideae</taxon>
        <taxon>Heliantheae alliance</taxon>
        <taxon>Tageteae</taxon>
        <taxon>Tagetes</taxon>
    </lineage>
</organism>
<feature type="repeat" description="PPR" evidence="3">
    <location>
        <begin position="1274"/>
        <end position="1304"/>
    </location>
</feature>
<dbReference type="EMBL" id="JAUHHV010000009">
    <property type="protein sequence ID" value="KAK1411744.1"/>
    <property type="molecule type" value="Genomic_DNA"/>
</dbReference>
<dbReference type="GO" id="GO:0003723">
    <property type="term" value="F:RNA binding"/>
    <property type="evidence" value="ECO:0007669"/>
    <property type="project" value="InterPro"/>
</dbReference>
<dbReference type="GO" id="GO:0008270">
    <property type="term" value="F:zinc ion binding"/>
    <property type="evidence" value="ECO:0007669"/>
    <property type="project" value="InterPro"/>
</dbReference>